<protein>
    <recommendedName>
        <fullName evidence="5">RING-type domain-containing protein</fullName>
    </recommendedName>
</protein>
<evidence type="ECO:0000313" key="4">
    <source>
        <dbReference type="Proteomes" id="UP000004994"/>
    </source>
</evidence>
<sequence>MRYLIADIAIMTQRSFAHCVILNRMFNKNASSAGFAWGSTFAQNATSSMMMSRRINTTVINVESAERVARRISFTVTHVYIFDTTKNIIVLPCGHTMHLECVMQMEQHFQYSCPVCSKSYCDMSRVWEQLDQEVASTAMPEMYQDKKVWILCNDCAETSEVNFHIVAHKCPSCKSYNTRQTRGGSSSCSNITEMVR</sequence>
<evidence type="ECO:0008006" key="5">
    <source>
        <dbReference type="Google" id="ProtNLM"/>
    </source>
</evidence>
<dbReference type="Gramene" id="Solyc09g008430.3.1">
    <property type="protein sequence ID" value="Solyc09g008430.3.1"/>
    <property type="gene ID" value="Solyc09g008430.3"/>
</dbReference>
<accession>A0A3Q7ISX2</accession>
<dbReference type="SUPFAM" id="SSF57850">
    <property type="entry name" value="RING/U-box"/>
    <property type="match status" value="1"/>
</dbReference>
<dbReference type="OMA" id="CEKISRV"/>
<dbReference type="Pfam" id="PF14599">
    <property type="entry name" value="zinc_ribbon_6"/>
    <property type="match status" value="1"/>
</dbReference>
<dbReference type="STRING" id="4081.A0A3Q7ISX2"/>
<reference evidence="3" key="2">
    <citation type="submission" date="2019-01" db="UniProtKB">
        <authorList>
            <consortium name="EnsemblPlants"/>
        </authorList>
    </citation>
    <scope>IDENTIFICATION</scope>
    <source>
        <strain evidence="3">cv. Heinz 1706</strain>
    </source>
</reference>
<dbReference type="Gene3D" id="2.20.28.10">
    <property type="match status" value="1"/>
</dbReference>
<evidence type="ECO:0000259" key="2">
    <source>
        <dbReference type="Pfam" id="PF14599"/>
    </source>
</evidence>
<reference evidence="3" key="1">
    <citation type="journal article" date="2012" name="Nature">
        <title>The tomato genome sequence provides insights into fleshy fruit evolution.</title>
        <authorList>
            <consortium name="Tomato Genome Consortium"/>
        </authorList>
    </citation>
    <scope>NUCLEOTIDE SEQUENCE [LARGE SCALE GENOMIC DNA]</scope>
    <source>
        <strain evidence="3">cv. Heinz 1706</strain>
    </source>
</reference>
<proteinExistence type="predicted"/>
<dbReference type="InterPro" id="IPR039512">
    <property type="entry name" value="RCHY1_zinc-ribbon"/>
</dbReference>
<dbReference type="PANTHER" id="PTHR21319:SF54">
    <property type="entry name" value="E3 UBIQUITIN-PROTEIN LIGASE RZFP34-LIKE"/>
    <property type="match status" value="1"/>
</dbReference>
<dbReference type="GO" id="GO:0006511">
    <property type="term" value="P:ubiquitin-dependent protein catabolic process"/>
    <property type="evidence" value="ECO:0000318"/>
    <property type="project" value="GO_Central"/>
</dbReference>
<dbReference type="Proteomes" id="UP000004994">
    <property type="component" value="Chromosome 9"/>
</dbReference>
<keyword evidence="4" id="KW-1185">Reference proteome</keyword>
<dbReference type="InParanoid" id="A0A3Q7ISX2"/>
<evidence type="ECO:0000313" key="3">
    <source>
        <dbReference type="EnsemblPlants" id="Solyc09g008430.3.1"/>
    </source>
</evidence>
<dbReference type="AlphaFoldDB" id="A0A3Q7ISX2"/>
<dbReference type="EnsemblPlants" id="Solyc09g008430.3.1">
    <property type="protein sequence ID" value="Solyc09g008430.3.1"/>
    <property type="gene ID" value="Solyc09g008430.3"/>
</dbReference>
<dbReference type="InterPro" id="IPR001841">
    <property type="entry name" value="Znf_RING"/>
</dbReference>
<dbReference type="GO" id="GO:0005634">
    <property type="term" value="C:nucleus"/>
    <property type="evidence" value="ECO:0000318"/>
    <property type="project" value="GO_Central"/>
</dbReference>
<name>A0A3Q7ISX2_SOLLC</name>
<dbReference type="Gene3D" id="3.30.40.10">
    <property type="entry name" value="Zinc/RING finger domain, C3HC4 (zinc finger)"/>
    <property type="match status" value="1"/>
</dbReference>
<feature type="domain" description="RCHY1 zinc-ribbon" evidence="2">
    <location>
        <begin position="121"/>
        <end position="179"/>
    </location>
</feature>
<organism evidence="3">
    <name type="scientific">Solanum lycopersicum</name>
    <name type="common">Tomato</name>
    <name type="synonym">Lycopersicon esculentum</name>
    <dbReference type="NCBI Taxonomy" id="4081"/>
    <lineage>
        <taxon>Eukaryota</taxon>
        <taxon>Viridiplantae</taxon>
        <taxon>Streptophyta</taxon>
        <taxon>Embryophyta</taxon>
        <taxon>Tracheophyta</taxon>
        <taxon>Spermatophyta</taxon>
        <taxon>Magnoliopsida</taxon>
        <taxon>eudicotyledons</taxon>
        <taxon>Gunneridae</taxon>
        <taxon>Pentapetalae</taxon>
        <taxon>asterids</taxon>
        <taxon>lamiids</taxon>
        <taxon>Solanales</taxon>
        <taxon>Solanaceae</taxon>
        <taxon>Solanoideae</taxon>
        <taxon>Solaneae</taxon>
        <taxon>Solanum</taxon>
        <taxon>Solanum subgen. Lycopersicon</taxon>
    </lineage>
</organism>
<dbReference type="PaxDb" id="4081-Solyc09g008430.2.1"/>
<dbReference type="InterPro" id="IPR013083">
    <property type="entry name" value="Znf_RING/FYVE/PHD"/>
</dbReference>
<dbReference type="PANTHER" id="PTHR21319">
    <property type="entry name" value="RING FINGER AND CHY ZINC FINGER DOMAIN-CONTAINING PROTEIN 1"/>
    <property type="match status" value="1"/>
</dbReference>
<dbReference type="GO" id="GO:0061630">
    <property type="term" value="F:ubiquitin protein ligase activity"/>
    <property type="evidence" value="ECO:0000318"/>
    <property type="project" value="GO_Central"/>
</dbReference>
<dbReference type="Pfam" id="PF13639">
    <property type="entry name" value="zf-RING_2"/>
    <property type="match status" value="1"/>
</dbReference>
<dbReference type="GO" id="GO:0016567">
    <property type="term" value="P:protein ubiquitination"/>
    <property type="evidence" value="ECO:0000318"/>
    <property type="project" value="GO_Central"/>
</dbReference>
<feature type="domain" description="RING-type" evidence="1">
    <location>
        <begin position="82"/>
        <end position="116"/>
    </location>
</feature>
<evidence type="ECO:0000259" key="1">
    <source>
        <dbReference type="Pfam" id="PF13639"/>
    </source>
</evidence>